<protein>
    <submittedName>
        <fullName evidence="1">Antitoxin VapB</fullName>
    </submittedName>
</protein>
<dbReference type="AlphaFoldDB" id="A0A644TLH4"/>
<sequence>MAISIRNPRVERLARDLAHRKGTTMTEVIVEALEASLAGNDGDYIPRRDALAKIAAECAVLPDLDKRSPEEILGYGTAGEFADGNR</sequence>
<accession>A0A644TLH4</accession>
<gene>
    <name evidence="1" type="primary">vapB</name>
    <name evidence="1" type="ORF">SDC9_13511</name>
</gene>
<dbReference type="Pfam" id="PF07704">
    <property type="entry name" value="PSK_trans_fac"/>
    <property type="match status" value="1"/>
</dbReference>
<comment type="caution">
    <text evidence="1">The sequence shown here is derived from an EMBL/GenBank/DDBJ whole genome shotgun (WGS) entry which is preliminary data.</text>
</comment>
<reference evidence="1" key="1">
    <citation type="submission" date="2019-08" db="EMBL/GenBank/DDBJ databases">
        <authorList>
            <person name="Kucharzyk K."/>
            <person name="Murdoch R.W."/>
            <person name="Higgins S."/>
            <person name="Loffler F."/>
        </authorList>
    </citation>
    <scope>NUCLEOTIDE SEQUENCE</scope>
</reference>
<dbReference type="EMBL" id="VSSQ01000038">
    <property type="protein sequence ID" value="MPL67808.1"/>
    <property type="molecule type" value="Genomic_DNA"/>
</dbReference>
<name>A0A644TLH4_9ZZZZ</name>
<proteinExistence type="predicted"/>
<evidence type="ECO:0000313" key="1">
    <source>
        <dbReference type="EMBL" id="MPL67808.1"/>
    </source>
</evidence>
<organism evidence="1">
    <name type="scientific">bioreactor metagenome</name>
    <dbReference type="NCBI Taxonomy" id="1076179"/>
    <lineage>
        <taxon>unclassified sequences</taxon>
        <taxon>metagenomes</taxon>
        <taxon>ecological metagenomes</taxon>
    </lineage>
</organism>
<dbReference type="InterPro" id="IPR011660">
    <property type="entry name" value="VapB-like"/>
</dbReference>